<sequence length="72" mass="7931">MCSEVPESSAVRTNRSLRRLHVLLSVLVVMVLIAVLLSAIIAIKLGHMEQQMDHAQDQLSKNIQEAINVGVL</sequence>
<keyword evidence="1" id="KW-0472">Membrane</keyword>
<organism evidence="2 3">
    <name type="scientific">Angiostrongylus cantonensis</name>
    <name type="common">Rat lungworm</name>
    <dbReference type="NCBI Taxonomy" id="6313"/>
    <lineage>
        <taxon>Eukaryota</taxon>
        <taxon>Metazoa</taxon>
        <taxon>Ecdysozoa</taxon>
        <taxon>Nematoda</taxon>
        <taxon>Chromadorea</taxon>
        <taxon>Rhabditida</taxon>
        <taxon>Rhabditina</taxon>
        <taxon>Rhabditomorpha</taxon>
        <taxon>Strongyloidea</taxon>
        <taxon>Metastrongylidae</taxon>
        <taxon>Angiostrongylus</taxon>
    </lineage>
</organism>
<reference evidence="2" key="1">
    <citation type="submission" date="2012-09" db="EMBL/GenBank/DDBJ databases">
        <authorList>
            <person name="Martin A.A."/>
        </authorList>
    </citation>
    <scope>NUCLEOTIDE SEQUENCE</scope>
</reference>
<evidence type="ECO:0000313" key="2">
    <source>
        <dbReference type="Proteomes" id="UP000035642"/>
    </source>
</evidence>
<protein>
    <submittedName>
        <fullName evidence="3">TarH domain-containing protein</fullName>
    </submittedName>
</protein>
<keyword evidence="1" id="KW-0812">Transmembrane</keyword>
<evidence type="ECO:0000256" key="1">
    <source>
        <dbReference type="SAM" id="Phobius"/>
    </source>
</evidence>
<name>A0A0K0DJE3_ANGCA</name>
<dbReference type="AlphaFoldDB" id="A0A0K0DJE3"/>
<reference evidence="3" key="2">
    <citation type="submission" date="2017-02" db="UniProtKB">
        <authorList>
            <consortium name="WormBaseParasite"/>
        </authorList>
    </citation>
    <scope>IDENTIFICATION</scope>
</reference>
<keyword evidence="2" id="KW-1185">Reference proteome</keyword>
<dbReference type="Proteomes" id="UP000035642">
    <property type="component" value="Unassembled WGS sequence"/>
</dbReference>
<keyword evidence="1" id="KW-1133">Transmembrane helix</keyword>
<feature type="transmembrane region" description="Helical" evidence="1">
    <location>
        <begin position="20"/>
        <end position="43"/>
    </location>
</feature>
<proteinExistence type="predicted"/>
<dbReference type="WBParaSite" id="ACAC_0001151801-mRNA-1">
    <property type="protein sequence ID" value="ACAC_0001151801-mRNA-1"/>
    <property type="gene ID" value="ACAC_0001151801"/>
</dbReference>
<evidence type="ECO:0000313" key="3">
    <source>
        <dbReference type="WBParaSite" id="ACAC_0001151801-mRNA-1"/>
    </source>
</evidence>
<accession>A0A0K0DJE3</accession>